<dbReference type="InterPro" id="IPR036259">
    <property type="entry name" value="MFS_trans_sf"/>
</dbReference>
<dbReference type="InterPro" id="IPR011701">
    <property type="entry name" value="MFS"/>
</dbReference>
<proteinExistence type="predicted"/>
<dbReference type="GO" id="GO:0022857">
    <property type="term" value="F:transmembrane transporter activity"/>
    <property type="evidence" value="ECO:0007669"/>
    <property type="project" value="InterPro"/>
</dbReference>
<sequence>MEPSGEAAAPEAQYPSVLIRTVVVSSLMLAIFLSIIGTAIPVITTQFNSMADAGWYGSAFFLTLTAFVSAWGKAYKYFSLRLVFILALFLFEAGSLLCALAPNSIALICGRAIQGLGGAGISGGSYTITAFVCPPRLQPVVIGLMGSVFTVASVVGPLLGGAFSSSHLTWRWCFYINLPIGAVTMFCISLFFRTPKAAKASHGAPLREKLLSFDPLGLVLVFAAVLCFFMAIQWGGVVYSWHSSVVIGLLVGCVLLSIVFLVNGWLQGDRSLVVHRLLRQRSIAASAAFILFLNAGNIALQYLLPIYFQAIQGDSPVQSGIKMIPSILTTALATTLGSGLAGRLMVFQPFLLIAGATGALGCGLMLTFDLNPHLGAIIGFQILFGVGVGLGVQLPNLVATVTSSPDNVALTISSVAFFMMLAGGWGVAASDAALNNMILHKVPQYVPGLSGQAVLSVGAAGLQDAFGGAALRGVRQAYLDGLRAGWALGVAAFGAALVCALVPKWPGRLVRPGPASGQEDEEDA</sequence>
<feature type="transmembrane region" description="Helical" evidence="6">
    <location>
        <begin position="323"/>
        <end position="342"/>
    </location>
</feature>
<keyword evidence="2" id="KW-0813">Transport</keyword>
<evidence type="ECO:0000256" key="1">
    <source>
        <dbReference type="ARBA" id="ARBA00004141"/>
    </source>
</evidence>
<evidence type="ECO:0000313" key="8">
    <source>
        <dbReference type="EMBL" id="KAF1977286.1"/>
    </source>
</evidence>
<dbReference type="OrthoDB" id="10021397at2759"/>
<dbReference type="Gene3D" id="1.20.1250.20">
    <property type="entry name" value="MFS general substrate transporter like domains"/>
    <property type="match status" value="1"/>
</dbReference>
<gene>
    <name evidence="8" type="ORF">BU23DRAFT_454218</name>
</gene>
<feature type="transmembrane region" description="Helical" evidence="6">
    <location>
        <begin position="82"/>
        <end position="106"/>
    </location>
</feature>
<dbReference type="GO" id="GO:0005886">
    <property type="term" value="C:plasma membrane"/>
    <property type="evidence" value="ECO:0007669"/>
    <property type="project" value="TreeGrafter"/>
</dbReference>
<keyword evidence="5 6" id="KW-0472">Membrane</keyword>
<keyword evidence="4 6" id="KW-1133">Transmembrane helix</keyword>
<dbReference type="SUPFAM" id="SSF103473">
    <property type="entry name" value="MFS general substrate transporter"/>
    <property type="match status" value="2"/>
</dbReference>
<evidence type="ECO:0000256" key="3">
    <source>
        <dbReference type="ARBA" id="ARBA00022692"/>
    </source>
</evidence>
<protein>
    <submittedName>
        <fullName evidence="8">MFS general substrate transporter</fullName>
    </submittedName>
</protein>
<feature type="transmembrane region" description="Helical" evidence="6">
    <location>
        <begin position="169"/>
        <end position="192"/>
    </location>
</feature>
<feature type="transmembrane region" description="Helical" evidence="6">
    <location>
        <begin position="241"/>
        <end position="262"/>
    </location>
</feature>
<evidence type="ECO:0000313" key="9">
    <source>
        <dbReference type="Proteomes" id="UP000800036"/>
    </source>
</evidence>
<comment type="subcellular location">
    <subcellularLocation>
        <location evidence="1">Membrane</location>
        <topology evidence="1">Multi-pass membrane protein</topology>
    </subcellularLocation>
</comment>
<feature type="transmembrane region" description="Helical" evidence="6">
    <location>
        <begin position="112"/>
        <end position="133"/>
    </location>
</feature>
<feature type="transmembrane region" description="Helical" evidence="6">
    <location>
        <begin position="374"/>
        <end position="395"/>
    </location>
</feature>
<dbReference type="PANTHER" id="PTHR23501:SF177">
    <property type="entry name" value="MAJOR FACILITATOR SUPERFAMILY (MFS) PROFILE DOMAIN-CONTAINING PROTEIN-RELATED"/>
    <property type="match status" value="1"/>
</dbReference>
<dbReference type="Gene3D" id="1.20.1720.10">
    <property type="entry name" value="Multidrug resistance protein D"/>
    <property type="match status" value="1"/>
</dbReference>
<evidence type="ECO:0000256" key="5">
    <source>
        <dbReference type="ARBA" id="ARBA00023136"/>
    </source>
</evidence>
<feature type="transmembrane region" description="Helical" evidence="6">
    <location>
        <begin position="140"/>
        <end position="163"/>
    </location>
</feature>
<dbReference type="PANTHER" id="PTHR23501">
    <property type="entry name" value="MAJOR FACILITATOR SUPERFAMILY"/>
    <property type="match status" value="1"/>
</dbReference>
<reference evidence="8" key="1">
    <citation type="journal article" date="2020" name="Stud. Mycol.">
        <title>101 Dothideomycetes genomes: a test case for predicting lifestyles and emergence of pathogens.</title>
        <authorList>
            <person name="Haridas S."/>
            <person name="Albert R."/>
            <person name="Binder M."/>
            <person name="Bloem J."/>
            <person name="Labutti K."/>
            <person name="Salamov A."/>
            <person name="Andreopoulos B."/>
            <person name="Baker S."/>
            <person name="Barry K."/>
            <person name="Bills G."/>
            <person name="Bluhm B."/>
            <person name="Cannon C."/>
            <person name="Castanera R."/>
            <person name="Culley D."/>
            <person name="Daum C."/>
            <person name="Ezra D."/>
            <person name="Gonzalez J."/>
            <person name="Henrissat B."/>
            <person name="Kuo A."/>
            <person name="Liang C."/>
            <person name="Lipzen A."/>
            <person name="Lutzoni F."/>
            <person name="Magnuson J."/>
            <person name="Mondo S."/>
            <person name="Nolan M."/>
            <person name="Ohm R."/>
            <person name="Pangilinan J."/>
            <person name="Park H.-J."/>
            <person name="Ramirez L."/>
            <person name="Alfaro M."/>
            <person name="Sun H."/>
            <person name="Tritt A."/>
            <person name="Yoshinaga Y."/>
            <person name="Zwiers L.-H."/>
            <person name="Turgeon B."/>
            <person name="Goodwin S."/>
            <person name="Spatafora J."/>
            <person name="Crous P."/>
            <person name="Grigoriev I."/>
        </authorList>
    </citation>
    <scope>NUCLEOTIDE SEQUENCE</scope>
    <source>
        <strain evidence="8">CBS 107.79</strain>
    </source>
</reference>
<feature type="transmembrane region" description="Helical" evidence="6">
    <location>
        <begin position="213"/>
        <end position="235"/>
    </location>
</feature>
<feature type="transmembrane region" description="Helical" evidence="6">
    <location>
        <begin position="484"/>
        <end position="502"/>
    </location>
</feature>
<feature type="transmembrane region" description="Helical" evidence="6">
    <location>
        <begin position="55"/>
        <end position="75"/>
    </location>
</feature>
<dbReference type="AlphaFoldDB" id="A0A6A5VQW5"/>
<evidence type="ECO:0000256" key="6">
    <source>
        <dbReference type="SAM" id="Phobius"/>
    </source>
</evidence>
<name>A0A6A5VQW5_9PLEO</name>
<evidence type="ECO:0000256" key="2">
    <source>
        <dbReference type="ARBA" id="ARBA00022448"/>
    </source>
</evidence>
<feature type="domain" description="Major facilitator superfamily (MFS) profile" evidence="7">
    <location>
        <begin position="18"/>
        <end position="524"/>
    </location>
</feature>
<feature type="transmembrane region" description="Helical" evidence="6">
    <location>
        <begin position="283"/>
        <end position="303"/>
    </location>
</feature>
<keyword evidence="9" id="KW-1185">Reference proteome</keyword>
<keyword evidence="3 6" id="KW-0812">Transmembrane</keyword>
<evidence type="ECO:0000256" key="4">
    <source>
        <dbReference type="ARBA" id="ARBA00022989"/>
    </source>
</evidence>
<organism evidence="8 9">
    <name type="scientific">Bimuria novae-zelandiae CBS 107.79</name>
    <dbReference type="NCBI Taxonomy" id="1447943"/>
    <lineage>
        <taxon>Eukaryota</taxon>
        <taxon>Fungi</taxon>
        <taxon>Dikarya</taxon>
        <taxon>Ascomycota</taxon>
        <taxon>Pezizomycotina</taxon>
        <taxon>Dothideomycetes</taxon>
        <taxon>Pleosporomycetidae</taxon>
        <taxon>Pleosporales</taxon>
        <taxon>Massarineae</taxon>
        <taxon>Didymosphaeriaceae</taxon>
        <taxon>Bimuria</taxon>
    </lineage>
</organism>
<feature type="transmembrane region" description="Helical" evidence="6">
    <location>
        <begin position="349"/>
        <end position="368"/>
    </location>
</feature>
<dbReference type="Proteomes" id="UP000800036">
    <property type="component" value="Unassembled WGS sequence"/>
</dbReference>
<dbReference type="EMBL" id="ML976664">
    <property type="protein sequence ID" value="KAF1977286.1"/>
    <property type="molecule type" value="Genomic_DNA"/>
</dbReference>
<evidence type="ECO:0000259" key="7">
    <source>
        <dbReference type="PROSITE" id="PS50850"/>
    </source>
</evidence>
<dbReference type="InterPro" id="IPR020846">
    <property type="entry name" value="MFS_dom"/>
</dbReference>
<accession>A0A6A5VQW5</accession>
<feature type="transmembrane region" description="Helical" evidence="6">
    <location>
        <begin position="21"/>
        <end position="43"/>
    </location>
</feature>
<feature type="transmembrane region" description="Helical" evidence="6">
    <location>
        <begin position="407"/>
        <end position="428"/>
    </location>
</feature>
<dbReference type="Pfam" id="PF07690">
    <property type="entry name" value="MFS_1"/>
    <property type="match status" value="1"/>
</dbReference>
<dbReference type="PROSITE" id="PS50850">
    <property type="entry name" value="MFS"/>
    <property type="match status" value="1"/>
</dbReference>